<name>A0ABS1DF50_9PROT</name>
<feature type="region of interest" description="Disordered" evidence="1">
    <location>
        <begin position="94"/>
        <end position="115"/>
    </location>
</feature>
<reference evidence="2 3" key="1">
    <citation type="journal article" date="2020" name="Microorganisms">
        <title>Osmotic Adaptation and Compatible Solute Biosynthesis of Phototrophic Bacteria as Revealed from Genome Analyses.</title>
        <authorList>
            <person name="Imhoff J.F."/>
            <person name="Rahn T."/>
            <person name="Kunzel S."/>
            <person name="Keller A."/>
            <person name="Neulinger S.C."/>
        </authorList>
    </citation>
    <scope>NUCLEOTIDE SEQUENCE [LARGE SCALE GENOMIC DNA]</scope>
    <source>
        <strain evidence="2 3">DSM 9895</strain>
    </source>
</reference>
<organism evidence="2 3">
    <name type="scientific">Rhodovibrio sodomensis</name>
    <dbReference type="NCBI Taxonomy" id="1088"/>
    <lineage>
        <taxon>Bacteria</taxon>
        <taxon>Pseudomonadati</taxon>
        <taxon>Pseudomonadota</taxon>
        <taxon>Alphaproteobacteria</taxon>
        <taxon>Rhodospirillales</taxon>
        <taxon>Rhodovibrionaceae</taxon>
        <taxon>Rhodovibrio</taxon>
    </lineage>
</organism>
<dbReference type="Proteomes" id="UP001296873">
    <property type="component" value="Unassembled WGS sequence"/>
</dbReference>
<evidence type="ECO:0000313" key="2">
    <source>
        <dbReference type="EMBL" id="MBK1669099.1"/>
    </source>
</evidence>
<evidence type="ECO:0000313" key="3">
    <source>
        <dbReference type="Proteomes" id="UP001296873"/>
    </source>
</evidence>
<proteinExistence type="predicted"/>
<accession>A0ABS1DF50</accession>
<dbReference type="EMBL" id="NRRL01000038">
    <property type="protein sequence ID" value="MBK1669099.1"/>
    <property type="molecule type" value="Genomic_DNA"/>
</dbReference>
<sequence>MKEFDAYSHTGEPIVGTLDSVTGTAEIIGFTQDGPGSEMVPDHGGGTDMHWDNQKTVTDGAGNPLYLDRAGELWRLDQLIFRESGLPFWADDESDMQEVDAEPARPQTPEHPDLRAKAQALLDALYARYPDGLPDGLDDPGRELLEVLDAGRGEPWPGN</sequence>
<keyword evidence="3" id="KW-1185">Reference proteome</keyword>
<dbReference type="RefSeq" id="WP_200341427.1">
    <property type="nucleotide sequence ID" value="NZ_NRRL01000038.1"/>
</dbReference>
<evidence type="ECO:0000256" key="1">
    <source>
        <dbReference type="SAM" id="MobiDB-lite"/>
    </source>
</evidence>
<gene>
    <name evidence="2" type="ORF">CKO28_13755</name>
</gene>
<comment type="caution">
    <text evidence="2">The sequence shown here is derived from an EMBL/GenBank/DDBJ whole genome shotgun (WGS) entry which is preliminary data.</text>
</comment>
<protein>
    <submittedName>
        <fullName evidence="2">Uncharacterized protein</fullName>
    </submittedName>
</protein>